<proteinExistence type="predicted"/>
<sequence>MSSALRDIGQRQSEIMYSDDGVYFYSYAKIVQIANSYNAQQQGNIFLFANEIDCADAIYDLGDYASNNNGATNGNETFTDMGKQIKFGVKGGLSDHFTLRLVQLRTLNTNGRSTTGADYNTFWVLTDAKTTTGMKDEFESSDYGQVSIQR</sequence>
<dbReference type="EMBL" id="MN740992">
    <property type="protein sequence ID" value="QHU21748.1"/>
    <property type="molecule type" value="Genomic_DNA"/>
</dbReference>
<reference evidence="1" key="1">
    <citation type="journal article" date="2020" name="Nature">
        <title>Giant virus diversity and host interactions through global metagenomics.</title>
        <authorList>
            <person name="Schulz F."/>
            <person name="Roux S."/>
            <person name="Paez-Espino D."/>
            <person name="Jungbluth S."/>
            <person name="Walsh D.A."/>
            <person name="Denef V.J."/>
            <person name="McMahon K.D."/>
            <person name="Konstantinidis K.T."/>
            <person name="Eloe-Fadrosh E.A."/>
            <person name="Kyrpides N.C."/>
            <person name="Woyke T."/>
        </authorList>
    </citation>
    <scope>NUCLEOTIDE SEQUENCE</scope>
    <source>
        <strain evidence="1">GVMAG-S-3300013286-35</strain>
    </source>
</reference>
<accession>A0A6C0KZM0</accession>
<name>A0A6C0KZM0_9ZZZZ</name>
<organism evidence="1">
    <name type="scientific">viral metagenome</name>
    <dbReference type="NCBI Taxonomy" id="1070528"/>
    <lineage>
        <taxon>unclassified sequences</taxon>
        <taxon>metagenomes</taxon>
        <taxon>organismal metagenomes</taxon>
    </lineage>
</organism>
<evidence type="ECO:0000313" key="1">
    <source>
        <dbReference type="EMBL" id="QHU21748.1"/>
    </source>
</evidence>
<protein>
    <submittedName>
        <fullName evidence="1">Uncharacterized protein</fullName>
    </submittedName>
</protein>
<dbReference type="AlphaFoldDB" id="A0A6C0KZM0"/>